<evidence type="ECO:0000256" key="1">
    <source>
        <dbReference type="SAM" id="MobiDB-lite"/>
    </source>
</evidence>
<comment type="caution">
    <text evidence="2">The sequence shown here is derived from an EMBL/GenBank/DDBJ whole genome shotgun (WGS) entry which is preliminary data.</text>
</comment>
<sequence>MSEKKLGLKGFFSKSKKDCCSIEIEETKNNEDDRGSATEQRNKQKKDA</sequence>
<organism evidence="2 3">
    <name type="scientific">Paracerasibacillus soli</name>
    <dbReference type="NCBI Taxonomy" id="480284"/>
    <lineage>
        <taxon>Bacteria</taxon>
        <taxon>Bacillati</taxon>
        <taxon>Bacillota</taxon>
        <taxon>Bacilli</taxon>
        <taxon>Bacillales</taxon>
        <taxon>Bacillaceae</taxon>
        <taxon>Paracerasibacillus</taxon>
    </lineage>
</organism>
<feature type="region of interest" description="Disordered" evidence="1">
    <location>
        <begin position="25"/>
        <end position="48"/>
    </location>
</feature>
<protein>
    <submittedName>
        <fullName evidence="2">Uncharacterized protein</fullName>
    </submittedName>
</protein>
<dbReference type="EMBL" id="JAWDIQ010000003">
    <property type="protein sequence ID" value="MDY0410521.1"/>
    <property type="molecule type" value="Genomic_DNA"/>
</dbReference>
<evidence type="ECO:0000313" key="3">
    <source>
        <dbReference type="Proteomes" id="UP001275315"/>
    </source>
</evidence>
<gene>
    <name evidence="2" type="ORF">RWD45_20765</name>
</gene>
<keyword evidence="3" id="KW-1185">Reference proteome</keyword>
<dbReference type="RefSeq" id="WP_320381407.1">
    <property type="nucleotide sequence ID" value="NZ_JAWDIQ010000003.1"/>
</dbReference>
<dbReference type="Proteomes" id="UP001275315">
    <property type="component" value="Unassembled WGS sequence"/>
</dbReference>
<name>A0ABU5CW07_9BACI</name>
<proteinExistence type="predicted"/>
<reference evidence="2 3" key="1">
    <citation type="submission" date="2023-10" db="EMBL/GenBank/DDBJ databases">
        <title>Virgibacillus soli CC-YMP-6 genome.</title>
        <authorList>
            <person name="Miliotis G."/>
            <person name="Sengupta P."/>
            <person name="Hameed A."/>
            <person name="Chuvochina M."/>
            <person name="Mcdonagh F."/>
            <person name="Simpson A.C."/>
            <person name="Singh N.K."/>
            <person name="Rekha P.D."/>
            <person name="Raman K."/>
            <person name="Hugenholtz P."/>
            <person name="Venkateswaran K."/>
        </authorList>
    </citation>
    <scope>NUCLEOTIDE SEQUENCE [LARGE SCALE GENOMIC DNA]</scope>
    <source>
        <strain evidence="2 3">CC-YMP-6</strain>
    </source>
</reference>
<accession>A0ABU5CW07</accession>
<evidence type="ECO:0000313" key="2">
    <source>
        <dbReference type="EMBL" id="MDY0410521.1"/>
    </source>
</evidence>